<name>A7ZF02_CAMC1</name>
<accession>A7ZF02</accession>
<dbReference type="STRING" id="360104.CCC13826_0522"/>
<dbReference type="GO" id="GO:0016757">
    <property type="term" value="F:glycosyltransferase activity"/>
    <property type="evidence" value="ECO:0007669"/>
    <property type="project" value="InterPro"/>
</dbReference>
<reference evidence="4" key="1">
    <citation type="submission" date="2007-10" db="EMBL/GenBank/DDBJ databases">
        <title>Genome sequence of Campylobacter concisus 13826 isolated from human feces.</title>
        <authorList>
            <person name="Fouts D.E."/>
            <person name="Mongodin E.F."/>
            <person name="Puiu D."/>
            <person name="Sebastian Y."/>
            <person name="Miller W.G."/>
            <person name="Mandrell R.E."/>
            <person name="On S."/>
            <person name="Nelson K.E."/>
        </authorList>
    </citation>
    <scope>NUCLEOTIDE SEQUENCE [LARGE SCALE GENOMIC DNA]</scope>
    <source>
        <strain evidence="4">13826</strain>
    </source>
</reference>
<dbReference type="SUPFAM" id="SSF53756">
    <property type="entry name" value="UDP-Glycosyltransferase/glycogen phosphorylase"/>
    <property type="match status" value="1"/>
</dbReference>
<dbReference type="CDD" id="cd03801">
    <property type="entry name" value="GT4_PimA-like"/>
    <property type="match status" value="1"/>
</dbReference>
<dbReference type="Pfam" id="PF13477">
    <property type="entry name" value="Glyco_trans_4_2"/>
    <property type="match status" value="1"/>
</dbReference>
<dbReference type="Pfam" id="PF00534">
    <property type="entry name" value="Glycos_transf_1"/>
    <property type="match status" value="1"/>
</dbReference>
<evidence type="ECO:0000259" key="1">
    <source>
        <dbReference type="Pfam" id="PF00534"/>
    </source>
</evidence>
<dbReference type="CAZy" id="GT4">
    <property type="family name" value="Glycosyltransferase Family 4"/>
</dbReference>
<dbReference type="eggNOG" id="COG0438">
    <property type="taxonomic scope" value="Bacteria"/>
</dbReference>
<feature type="domain" description="Glycosyl transferase family 1" evidence="1">
    <location>
        <begin position="166"/>
        <end position="312"/>
    </location>
</feature>
<sequence length="341" mass="39321">MFVADAGSIHTKKWVDYFIESGYDVFLATFSKTNITNCRNIFFLSNKTVDNRGGNYYYLFYIFKLAKIFNEIKPNIINAHFSYSIGLVSFLAKKISRIKALFSVVCHGDDILNENIFLKIINKTILKRTDAIFAVSDQIRDKILSFGIDASRVFVGQYGIEKVSLKYSEKSIDILSNRAFVPNSRIEEMLEYLKYFKNRNLKIVFVLPHISENDLLKLKQSYSFIDFYKSMDHGDLLKKMDRTKIYISNTKSDGTSLSLMEAMACGAIPVVSNILSNRSWILDGVNGFLFNDGNQFIDSIEKILGNNTNDMVLINQNIIKQRGLYMEQMKKIEKFINKWLI</sequence>
<gene>
    <name evidence="3" type="ORF">CCC13826_0522</name>
</gene>
<proteinExistence type="predicted"/>
<dbReference type="InterPro" id="IPR028098">
    <property type="entry name" value="Glyco_trans_4-like_N"/>
</dbReference>
<evidence type="ECO:0000259" key="2">
    <source>
        <dbReference type="Pfam" id="PF13477"/>
    </source>
</evidence>
<dbReference type="Proteomes" id="UP000001121">
    <property type="component" value="Chromosome"/>
</dbReference>
<dbReference type="EMBL" id="CP000792">
    <property type="protein sequence ID" value="EAT99182.4"/>
    <property type="molecule type" value="Genomic_DNA"/>
</dbReference>
<dbReference type="AlphaFoldDB" id="A7ZF02"/>
<dbReference type="PANTHER" id="PTHR12526">
    <property type="entry name" value="GLYCOSYLTRANSFERASE"/>
    <property type="match status" value="1"/>
</dbReference>
<organism evidence="3 4">
    <name type="scientific">Campylobacter concisus (strain 13826)</name>
    <dbReference type="NCBI Taxonomy" id="360104"/>
    <lineage>
        <taxon>Bacteria</taxon>
        <taxon>Pseudomonadati</taxon>
        <taxon>Campylobacterota</taxon>
        <taxon>Epsilonproteobacteria</taxon>
        <taxon>Campylobacterales</taxon>
        <taxon>Campylobacteraceae</taxon>
        <taxon>Campylobacter</taxon>
    </lineage>
</organism>
<evidence type="ECO:0000313" key="3">
    <source>
        <dbReference type="EMBL" id="EAT99182.4"/>
    </source>
</evidence>
<dbReference type="InterPro" id="IPR001296">
    <property type="entry name" value="Glyco_trans_1"/>
</dbReference>
<dbReference type="KEGG" id="cco:CCC13826_0522"/>
<evidence type="ECO:0000313" key="4">
    <source>
        <dbReference type="Proteomes" id="UP000001121"/>
    </source>
</evidence>
<feature type="domain" description="Glycosyltransferase subfamily 4-like N-terminal" evidence="2">
    <location>
        <begin position="2"/>
        <end position="135"/>
    </location>
</feature>
<protein>
    <submittedName>
        <fullName evidence="3">Glycosyltransferase, family 1</fullName>
    </submittedName>
</protein>
<dbReference type="Gene3D" id="3.40.50.2000">
    <property type="entry name" value="Glycogen Phosphorylase B"/>
    <property type="match status" value="2"/>
</dbReference>